<name>A0ACB9JH26_9ASTR</name>
<proteinExistence type="predicted"/>
<evidence type="ECO:0000313" key="2">
    <source>
        <dbReference type="Proteomes" id="UP001056120"/>
    </source>
</evidence>
<comment type="caution">
    <text evidence="1">The sequence shown here is derived from an EMBL/GenBank/DDBJ whole genome shotgun (WGS) entry which is preliminary data.</text>
</comment>
<evidence type="ECO:0000313" key="1">
    <source>
        <dbReference type="EMBL" id="KAI3819437.1"/>
    </source>
</evidence>
<reference evidence="2" key="1">
    <citation type="journal article" date="2022" name="Mol. Ecol. Resour.">
        <title>The genomes of chicory, endive, great burdock and yacon provide insights into Asteraceae palaeo-polyploidization history and plant inulin production.</title>
        <authorList>
            <person name="Fan W."/>
            <person name="Wang S."/>
            <person name="Wang H."/>
            <person name="Wang A."/>
            <person name="Jiang F."/>
            <person name="Liu H."/>
            <person name="Zhao H."/>
            <person name="Xu D."/>
            <person name="Zhang Y."/>
        </authorList>
    </citation>
    <scope>NUCLEOTIDE SEQUENCE [LARGE SCALE GENOMIC DNA]</scope>
    <source>
        <strain evidence="2">cv. Yunnan</strain>
    </source>
</reference>
<dbReference type="Proteomes" id="UP001056120">
    <property type="component" value="Linkage Group LG04"/>
</dbReference>
<sequence length="120" mass="12851">MLLLDGYGAYGRAPLVERAPSNVDREENFTFEPQVQVALARENNGILKSSLPAMLVDALKKVNDGIVGNSGFGPAMDDESDEEYAGGPGYGCSYKGFCDCDPPILLPPLLGSNVWRLPST</sequence>
<protein>
    <submittedName>
        <fullName evidence="1">Uncharacterized protein</fullName>
    </submittedName>
</protein>
<dbReference type="EMBL" id="CM042021">
    <property type="protein sequence ID" value="KAI3819437.1"/>
    <property type="molecule type" value="Genomic_DNA"/>
</dbReference>
<gene>
    <name evidence="1" type="ORF">L1987_13273</name>
</gene>
<organism evidence="1 2">
    <name type="scientific">Smallanthus sonchifolius</name>
    <dbReference type="NCBI Taxonomy" id="185202"/>
    <lineage>
        <taxon>Eukaryota</taxon>
        <taxon>Viridiplantae</taxon>
        <taxon>Streptophyta</taxon>
        <taxon>Embryophyta</taxon>
        <taxon>Tracheophyta</taxon>
        <taxon>Spermatophyta</taxon>
        <taxon>Magnoliopsida</taxon>
        <taxon>eudicotyledons</taxon>
        <taxon>Gunneridae</taxon>
        <taxon>Pentapetalae</taxon>
        <taxon>asterids</taxon>
        <taxon>campanulids</taxon>
        <taxon>Asterales</taxon>
        <taxon>Asteraceae</taxon>
        <taxon>Asteroideae</taxon>
        <taxon>Heliantheae alliance</taxon>
        <taxon>Millerieae</taxon>
        <taxon>Smallanthus</taxon>
    </lineage>
</organism>
<reference evidence="1 2" key="2">
    <citation type="journal article" date="2022" name="Mol. Ecol. Resour.">
        <title>The genomes of chicory, endive, great burdock and yacon provide insights into Asteraceae paleo-polyploidization history and plant inulin production.</title>
        <authorList>
            <person name="Fan W."/>
            <person name="Wang S."/>
            <person name="Wang H."/>
            <person name="Wang A."/>
            <person name="Jiang F."/>
            <person name="Liu H."/>
            <person name="Zhao H."/>
            <person name="Xu D."/>
            <person name="Zhang Y."/>
        </authorList>
    </citation>
    <scope>NUCLEOTIDE SEQUENCE [LARGE SCALE GENOMIC DNA]</scope>
    <source>
        <strain evidence="2">cv. Yunnan</strain>
        <tissue evidence="1">Leaves</tissue>
    </source>
</reference>
<keyword evidence="2" id="KW-1185">Reference proteome</keyword>
<accession>A0ACB9JH26</accession>